<dbReference type="Gene3D" id="1.10.10.2480">
    <property type="match status" value="1"/>
</dbReference>
<organism evidence="18">
    <name type="scientific">Nakamurella sp. A5-74</name>
    <dbReference type="NCBI Taxonomy" id="3158264"/>
    <lineage>
        <taxon>Bacteria</taxon>
        <taxon>Bacillati</taxon>
        <taxon>Actinomycetota</taxon>
        <taxon>Actinomycetes</taxon>
        <taxon>Nakamurellales</taxon>
        <taxon>Nakamurellaceae</taxon>
        <taxon>Nakamurella</taxon>
    </lineage>
</organism>
<accession>A0AAU8DTE2</accession>
<evidence type="ECO:0000256" key="2">
    <source>
        <dbReference type="ARBA" id="ARBA00001947"/>
    </source>
</evidence>
<dbReference type="GO" id="GO:0005737">
    <property type="term" value="C:cytoplasm"/>
    <property type="evidence" value="ECO:0007669"/>
    <property type="project" value="UniProtKB-SubCell"/>
</dbReference>
<name>A0AAU8DTE2_9ACTN</name>
<dbReference type="GO" id="GO:0008995">
    <property type="term" value="F:ribonuclease E activity"/>
    <property type="evidence" value="ECO:0007669"/>
    <property type="project" value="UniProtKB-EC"/>
</dbReference>
<dbReference type="InterPro" id="IPR019307">
    <property type="entry name" value="RNA-bd_AU-1/RNase_E/G"/>
</dbReference>
<gene>
    <name evidence="18" type="ORF">ABLG96_07370</name>
</gene>
<dbReference type="AlphaFoldDB" id="A0AAU8DTE2"/>
<evidence type="ECO:0000259" key="17">
    <source>
        <dbReference type="PROSITE" id="PS50126"/>
    </source>
</evidence>
<evidence type="ECO:0000256" key="5">
    <source>
        <dbReference type="ARBA" id="ARBA00022490"/>
    </source>
</evidence>
<keyword evidence="10" id="KW-0862">Zinc</keyword>
<dbReference type="InterPro" id="IPR003029">
    <property type="entry name" value="S1_domain"/>
</dbReference>
<feature type="domain" description="S1 motif" evidence="17">
    <location>
        <begin position="469"/>
        <end position="546"/>
    </location>
</feature>
<feature type="compositionally biased region" description="Low complexity" evidence="16">
    <location>
        <begin position="1064"/>
        <end position="1073"/>
    </location>
</feature>
<evidence type="ECO:0000256" key="8">
    <source>
        <dbReference type="ARBA" id="ARBA00022723"/>
    </source>
</evidence>
<keyword evidence="9" id="KW-0378">Hydrolase</keyword>
<dbReference type="InterPro" id="IPR012340">
    <property type="entry name" value="NA-bd_OB-fold"/>
</dbReference>
<evidence type="ECO:0000256" key="16">
    <source>
        <dbReference type="SAM" id="MobiDB-lite"/>
    </source>
</evidence>
<keyword evidence="6" id="KW-0507">mRNA processing</keyword>
<evidence type="ECO:0000256" key="7">
    <source>
        <dbReference type="ARBA" id="ARBA00022694"/>
    </source>
</evidence>
<dbReference type="CDD" id="cd04453">
    <property type="entry name" value="S1_RNase_E"/>
    <property type="match status" value="1"/>
</dbReference>
<feature type="compositionally biased region" description="Basic residues" evidence="16">
    <location>
        <begin position="114"/>
        <end position="123"/>
    </location>
</feature>
<comment type="similarity">
    <text evidence="4">Belongs to the RNase E/G family.</text>
</comment>
<feature type="region of interest" description="Disordered" evidence="16">
    <location>
        <begin position="1042"/>
        <end position="1083"/>
    </location>
</feature>
<comment type="catalytic activity">
    <reaction evidence="13">
        <text>Endonucleolytic cleavage of single-stranded RNA in A- and U-rich regions.</text>
        <dbReference type="EC" id="3.1.26.12"/>
    </reaction>
</comment>
<dbReference type="Gene3D" id="2.40.50.140">
    <property type="entry name" value="Nucleic acid-binding proteins"/>
    <property type="match status" value="1"/>
</dbReference>
<evidence type="ECO:0000256" key="1">
    <source>
        <dbReference type="ARBA" id="ARBA00001946"/>
    </source>
</evidence>
<feature type="region of interest" description="Disordered" evidence="16">
    <location>
        <begin position="71"/>
        <end position="415"/>
    </location>
</feature>
<evidence type="ECO:0000256" key="6">
    <source>
        <dbReference type="ARBA" id="ARBA00022664"/>
    </source>
</evidence>
<dbReference type="InterPro" id="IPR004659">
    <property type="entry name" value="RNase_E/G"/>
</dbReference>
<comment type="cofactor">
    <cofactor evidence="2">
        <name>Zn(2+)</name>
        <dbReference type="ChEBI" id="CHEBI:29105"/>
    </cofactor>
</comment>
<dbReference type="PANTHER" id="PTHR30001">
    <property type="entry name" value="RIBONUCLEASE"/>
    <property type="match status" value="1"/>
</dbReference>
<feature type="region of interest" description="Disordered" evidence="16">
    <location>
        <begin position="955"/>
        <end position="1000"/>
    </location>
</feature>
<comment type="subcellular location">
    <subcellularLocation>
        <location evidence="3">Cytoplasm</location>
    </subcellularLocation>
</comment>
<reference evidence="18" key="1">
    <citation type="submission" date="2024-05" db="EMBL/GenBank/DDBJ databases">
        <authorList>
            <person name="Cai S.Y."/>
            <person name="Jin L.M."/>
            <person name="Li H.R."/>
        </authorList>
    </citation>
    <scope>NUCLEOTIDE SEQUENCE</scope>
    <source>
        <strain evidence="18">A5-74</strain>
    </source>
</reference>
<dbReference type="RefSeq" id="WP_353650720.1">
    <property type="nucleotide sequence ID" value="NZ_CP159218.1"/>
</dbReference>
<dbReference type="SMART" id="SM00316">
    <property type="entry name" value="S1"/>
    <property type="match status" value="1"/>
</dbReference>
<evidence type="ECO:0000256" key="3">
    <source>
        <dbReference type="ARBA" id="ARBA00004496"/>
    </source>
</evidence>
<dbReference type="GO" id="GO:0008033">
    <property type="term" value="P:tRNA processing"/>
    <property type="evidence" value="ECO:0007669"/>
    <property type="project" value="UniProtKB-KW"/>
</dbReference>
<feature type="compositionally biased region" description="Basic residues" evidence="16">
    <location>
        <begin position="222"/>
        <end position="232"/>
    </location>
</feature>
<sequence length="1083" mass="113357">MSDTENIVDSALEQALAALPAKPRVHELAKRTGLSSKEIIAALVERGVVVKAASSSVDHAVAVEVLTQLLTGDTPGTPAPGTSTPAVPDDSGSDATPFGGVPLFLAPEPEAAPPRKRASRARTKPAEPADVPDPSTTEADPATPSDATAEPTFDDGAEPTPTRSRSRSRRGRGRSQAADDEATDQPASTEGSVTAGDDSTATQPEQDASADEEHGDTADGGRRRRRRGRRGRGRADSDTDGDTTDSDSTDGDSTDGDSTDGDTTDGDSTDSDTTRIDGTAADRTDAGSGDLEADAESAPRPRRRRRSSKASAGEDAASSDDGSDGTSADGTTSDGTDEAGSDDDDSAAGSGRRRRRRRRGGSGDGESGRGDDPDNTVVHVREARDVAAEVQGIRGSTRLEAKRQRRRDSRESRQRPQILTEAEFLARREAVSRVMVVRERGDLAQVALLEDDVLVEHFVSRAGAASMIGNIYLGRVQNVLPSMEAAFVDIGRGRNAVLYAGEVNWDMTGLVGKARRIETALSSGDVVLAQVSKDPIGHKGARLTTQISLPGRFLVYVPGGGATGISRKLPDTERKRLKQILDRIVPDGAGVIIRTAAEGVSEDDLAADVERLKSQWETIQEAAEAAKSNQSSSPSQLSAEPDTLTKVVRDLFNSDITSLVIDDEGGSDGAYASVSAYVDQVAPELSERVSRYEGKGDVFSRYRIDEQIAKALERKVHLPSGGSLVIDRTEAMTVVDVNTGKYTGSGGNLEETVTKNNLEAAEEIVRQLRLRDIGGIIVVDFIDMVLESNRELVLRRLTECLGRDRTRHQVAEVTSLGLVQMTRKRMGTGLLEAFSHNCEHCHGRGIVLQDAPIDTGSVSSGVDDGRDSGRSSSSSPRKRRERQRPTEPEETPEPIARIVTLKADPRGPRMTPKPSADAADGDAAGTDSQLSIEVAEAVASVASSPAADDGGVEILANATDASRTSDADAGSAADAAPAPVVEEPPAARPRRRRAVSKSTVTAGTAVVLTIDGSANGGHGSAPEPALVGVAAGAGAAAVDGAAVSKGSVTSEAPVARPRRRAARRPAGPAGGADRPSETPAIDS</sequence>
<evidence type="ECO:0000313" key="18">
    <source>
        <dbReference type="EMBL" id="XCG65109.1"/>
    </source>
</evidence>
<feature type="region of interest" description="Disordered" evidence="16">
    <location>
        <begin position="852"/>
        <end position="929"/>
    </location>
</feature>
<evidence type="ECO:0000256" key="13">
    <source>
        <dbReference type="ARBA" id="ARBA00050524"/>
    </source>
</evidence>
<feature type="compositionally biased region" description="Low complexity" evidence="16">
    <location>
        <begin position="958"/>
        <end position="984"/>
    </location>
</feature>
<dbReference type="Pfam" id="PF04760">
    <property type="entry name" value="IF2_N"/>
    <property type="match status" value="1"/>
</dbReference>
<dbReference type="FunFam" id="2.40.50.140:FF:000066">
    <property type="entry name" value="Ribonuclease E"/>
    <property type="match status" value="1"/>
</dbReference>
<keyword evidence="7" id="KW-0819">tRNA processing</keyword>
<keyword evidence="8" id="KW-0479">Metal-binding</keyword>
<feature type="compositionally biased region" description="Acidic residues" evidence="16">
    <location>
        <begin position="238"/>
        <end position="270"/>
    </location>
</feature>
<keyword evidence="12" id="KW-0694">RNA-binding</keyword>
<dbReference type="EMBL" id="CP159218">
    <property type="protein sequence ID" value="XCG65109.1"/>
    <property type="molecule type" value="Genomic_DNA"/>
</dbReference>
<evidence type="ECO:0000256" key="14">
    <source>
        <dbReference type="ARBA" id="ARBA00066879"/>
    </source>
</evidence>
<dbReference type="PANTHER" id="PTHR30001:SF0">
    <property type="entry name" value="RIBONUCLEASE G"/>
    <property type="match status" value="1"/>
</dbReference>
<comment type="cofactor">
    <cofactor evidence="1">
        <name>Mg(2+)</name>
        <dbReference type="ChEBI" id="CHEBI:18420"/>
    </cofactor>
</comment>
<dbReference type="GO" id="GO:0003723">
    <property type="term" value="F:RNA binding"/>
    <property type="evidence" value="ECO:0007669"/>
    <property type="project" value="UniProtKB-KW"/>
</dbReference>
<feature type="compositionally biased region" description="Low complexity" evidence="16">
    <location>
        <begin position="71"/>
        <end position="88"/>
    </location>
</feature>
<evidence type="ECO:0000256" key="9">
    <source>
        <dbReference type="ARBA" id="ARBA00022801"/>
    </source>
</evidence>
<dbReference type="NCBIfam" id="TIGR00757">
    <property type="entry name" value="RNaseEG"/>
    <property type="match status" value="1"/>
</dbReference>
<keyword evidence="18" id="KW-0396">Initiation factor</keyword>
<evidence type="ECO:0000256" key="12">
    <source>
        <dbReference type="ARBA" id="ARBA00022884"/>
    </source>
</evidence>
<proteinExistence type="inferred from homology"/>
<dbReference type="GO" id="GO:0046872">
    <property type="term" value="F:metal ion binding"/>
    <property type="evidence" value="ECO:0007669"/>
    <property type="project" value="UniProtKB-KW"/>
</dbReference>
<feature type="compositionally biased region" description="Basic residues" evidence="16">
    <location>
        <begin position="351"/>
        <end position="360"/>
    </location>
</feature>
<feature type="compositionally biased region" description="Basic and acidic residues" evidence="16">
    <location>
        <begin position="397"/>
        <end position="414"/>
    </location>
</feature>
<keyword evidence="18" id="KW-0648">Protein biosynthesis</keyword>
<dbReference type="GO" id="GO:0006397">
    <property type="term" value="P:mRNA processing"/>
    <property type="evidence" value="ECO:0007669"/>
    <property type="project" value="UniProtKB-KW"/>
</dbReference>
<evidence type="ECO:0000256" key="4">
    <source>
        <dbReference type="ARBA" id="ARBA00005522"/>
    </source>
</evidence>
<evidence type="ECO:0000256" key="10">
    <source>
        <dbReference type="ARBA" id="ARBA00022833"/>
    </source>
</evidence>
<feature type="compositionally biased region" description="Low complexity" evidence="16">
    <location>
        <begin position="324"/>
        <end position="334"/>
    </location>
</feature>
<dbReference type="EC" id="3.1.26.12" evidence="14"/>
<dbReference type="GO" id="GO:0006364">
    <property type="term" value="P:rRNA processing"/>
    <property type="evidence" value="ECO:0007669"/>
    <property type="project" value="TreeGrafter"/>
</dbReference>
<feature type="compositionally biased region" description="Acidic residues" evidence="16">
    <location>
        <begin position="335"/>
        <end position="346"/>
    </location>
</feature>
<feature type="compositionally biased region" description="Polar residues" evidence="16">
    <location>
        <begin position="185"/>
        <end position="206"/>
    </location>
</feature>
<dbReference type="GO" id="GO:0003743">
    <property type="term" value="F:translation initiation factor activity"/>
    <property type="evidence" value="ECO:0007669"/>
    <property type="project" value="UniProtKB-KW"/>
</dbReference>
<keyword evidence="11" id="KW-0460">Magnesium</keyword>
<evidence type="ECO:0000256" key="15">
    <source>
        <dbReference type="ARBA" id="ARBA00072999"/>
    </source>
</evidence>
<dbReference type="SUPFAM" id="SSF50249">
    <property type="entry name" value="Nucleic acid-binding proteins"/>
    <property type="match status" value="1"/>
</dbReference>
<dbReference type="InterPro" id="IPR006847">
    <property type="entry name" value="IF2_N"/>
</dbReference>
<feature type="compositionally biased region" description="Basic residues" evidence="16">
    <location>
        <begin position="164"/>
        <end position="173"/>
    </location>
</feature>
<keyword evidence="5" id="KW-0963">Cytoplasm</keyword>
<feature type="compositionally biased region" description="Basic and acidic residues" evidence="16">
    <location>
        <begin position="211"/>
        <end position="221"/>
    </location>
</feature>
<feature type="compositionally biased region" description="Basic and acidic residues" evidence="16">
    <location>
        <begin position="272"/>
        <end position="285"/>
    </location>
</feature>
<evidence type="ECO:0000256" key="11">
    <source>
        <dbReference type="ARBA" id="ARBA00022842"/>
    </source>
</evidence>
<feature type="compositionally biased region" description="Low complexity" evidence="16">
    <location>
        <begin position="916"/>
        <end position="925"/>
    </location>
</feature>
<dbReference type="PROSITE" id="PS50126">
    <property type="entry name" value="S1"/>
    <property type="match status" value="1"/>
</dbReference>
<dbReference type="Pfam" id="PF10150">
    <property type="entry name" value="RNase_E_G"/>
    <property type="match status" value="1"/>
</dbReference>
<protein>
    <recommendedName>
        <fullName evidence="15">Ribonuclease E</fullName>
        <ecNumber evidence="14">3.1.26.12</ecNumber>
    </recommendedName>
</protein>